<dbReference type="InterPro" id="IPR000795">
    <property type="entry name" value="T_Tr_GTP-bd_dom"/>
</dbReference>
<feature type="compositionally biased region" description="Basic residues" evidence="12">
    <location>
        <begin position="724"/>
        <end position="734"/>
    </location>
</feature>
<feature type="compositionally biased region" description="Polar residues" evidence="12">
    <location>
        <begin position="531"/>
        <end position="546"/>
    </location>
</feature>
<dbReference type="GO" id="GO:0005525">
    <property type="term" value="F:GTP binding"/>
    <property type="evidence" value="ECO:0007669"/>
    <property type="project" value="UniProtKB-KW"/>
</dbReference>
<protein>
    <recommendedName>
        <fullName evidence="11">Elongation factor 1 alpha-like protein</fullName>
    </recommendedName>
</protein>
<comment type="subcellular location">
    <subcellularLocation>
        <location evidence="1">Cytoplasm</location>
    </subcellularLocation>
</comment>
<organism evidence="14 15">
    <name type="scientific">Dentipellis fragilis</name>
    <dbReference type="NCBI Taxonomy" id="205917"/>
    <lineage>
        <taxon>Eukaryota</taxon>
        <taxon>Fungi</taxon>
        <taxon>Dikarya</taxon>
        <taxon>Basidiomycota</taxon>
        <taxon>Agaricomycotina</taxon>
        <taxon>Agaricomycetes</taxon>
        <taxon>Russulales</taxon>
        <taxon>Hericiaceae</taxon>
        <taxon>Dentipellis</taxon>
    </lineage>
</organism>
<dbReference type="SUPFAM" id="SSF50465">
    <property type="entry name" value="EF-Tu/eEF-1alpha/eIF2-gamma C-terminal domain"/>
    <property type="match status" value="1"/>
</dbReference>
<comment type="subunit">
    <text evidence="10">Component of the Dom34-Hbs1 complex, also named Pelota-HBS1L complex, composed of dom34 and hbs1.</text>
</comment>
<evidence type="ECO:0000256" key="10">
    <source>
        <dbReference type="ARBA" id="ARBA00063537"/>
    </source>
</evidence>
<feature type="compositionally biased region" description="Low complexity" evidence="12">
    <location>
        <begin position="770"/>
        <end position="788"/>
    </location>
</feature>
<evidence type="ECO:0000256" key="4">
    <source>
        <dbReference type="ARBA" id="ARBA00022741"/>
    </source>
</evidence>
<feature type="region of interest" description="Disordered" evidence="12">
    <location>
        <begin position="572"/>
        <end position="646"/>
    </location>
</feature>
<evidence type="ECO:0000256" key="11">
    <source>
        <dbReference type="ARBA" id="ARBA00074866"/>
    </source>
</evidence>
<feature type="compositionally biased region" description="Low complexity" evidence="12">
    <location>
        <begin position="408"/>
        <end position="427"/>
    </location>
</feature>
<feature type="region of interest" description="Disordered" evidence="12">
    <location>
        <begin position="663"/>
        <end position="743"/>
    </location>
</feature>
<dbReference type="CDD" id="cd16267">
    <property type="entry name" value="HBS1-like_II"/>
    <property type="match status" value="1"/>
</dbReference>
<feature type="compositionally biased region" description="Basic and acidic residues" evidence="12">
    <location>
        <begin position="165"/>
        <end position="175"/>
    </location>
</feature>
<dbReference type="InterPro" id="IPR009001">
    <property type="entry name" value="Transl_elong_EF1A/Init_IF2_C"/>
</dbReference>
<dbReference type="Pfam" id="PF00009">
    <property type="entry name" value="GTP_EFTU"/>
    <property type="match status" value="1"/>
</dbReference>
<dbReference type="Gene3D" id="2.40.30.10">
    <property type="entry name" value="Translation factors"/>
    <property type="match status" value="2"/>
</dbReference>
<dbReference type="GO" id="GO:0003924">
    <property type="term" value="F:GTPase activity"/>
    <property type="evidence" value="ECO:0007669"/>
    <property type="project" value="InterPro"/>
</dbReference>
<dbReference type="Proteomes" id="UP000298327">
    <property type="component" value="Unassembled WGS sequence"/>
</dbReference>
<evidence type="ECO:0000313" key="14">
    <source>
        <dbReference type="EMBL" id="TFY72070.1"/>
    </source>
</evidence>
<feature type="region of interest" description="Disordered" evidence="12">
    <location>
        <begin position="770"/>
        <end position="851"/>
    </location>
</feature>
<dbReference type="Pfam" id="PF22594">
    <property type="entry name" value="GTP-eEF1A_C"/>
    <property type="match status" value="1"/>
</dbReference>
<comment type="caution">
    <text evidence="14">The sequence shown here is derived from an EMBL/GenBank/DDBJ whole genome shotgun (WGS) entry which is preliminary data.</text>
</comment>
<dbReference type="GO" id="GO:1990533">
    <property type="term" value="C:Dom34-Hbs1 complex"/>
    <property type="evidence" value="ECO:0007669"/>
    <property type="project" value="UniProtKB-ARBA"/>
</dbReference>
<dbReference type="FunFam" id="2.40.30.10:FF:000070">
    <property type="entry name" value="Translation elongation factor EF-1 subunit"/>
    <property type="match status" value="1"/>
</dbReference>
<evidence type="ECO:0000259" key="13">
    <source>
        <dbReference type="PROSITE" id="PS51722"/>
    </source>
</evidence>
<feature type="domain" description="Tr-type G" evidence="13">
    <location>
        <begin position="899"/>
        <end position="1131"/>
    </location>
</feature>
<keyword evidence="4" id="KW-0547">Nucleotide-binding</keyword>
<keyword evidence="3" id="KW-0963">Cytoplasm</keyword>
<accession>A0A4Y9ZD46</accession>
<keyword evidence="7" id="KW-0648">Protein biosynthesis</keyword>
<dbReference type="FunFam" id="2.40.30.10:FF:000020">
    <property type="entry name" value="Translation elongation factor EF-1"/>
    <property type="match status" value="1"/>
</dbReference>
<dbReference type="InterPro" id="IPR015033">
    <property type="entry name" value="HBS1-like_N"/>
</dbReference>
<dbReference type="PANTHER" id="PTHR23115">
    <property type="entry name" value="TRANSLATION FACTOR"/>
    <property type="match status" value="1"/>
</dbReference>
<evidence type="ECO:0000256" key="3">
    <source>
        <dbReference type="ARBA" id="ARBA00022490"/>
    </source>
</evidence>
<comment type="catalytic activity">
    <reaction evidence="9">
        <text>GTP + H2O = GDP + phosphate + H(+)</text>
        <dbReference type="Rhea" id="RHEA:19669"/>
        <dbReference type="ChEBI" id="CHEBI:15377"/>
        <dbReference type="ChEBI" id="CHEBI:15378"/>
        <dbReference type="ChEBI" id="CHEBI:37565"/>
        <dbReference type="ChEBI" id="CHEBI:43474"/>
        <dbReference type="ChEBI" id="CHEBI:58189"/>
    </reaction>
    <physiologicalReaction direction="left-to-right" evidence="9">
        <dbReference type="Rhea" id="RHEA:19670"/>
    </physiologicalReaction>
</comment>
<evidence type="ECO:0000256" key="6">
    <source>
        <dbReference type="ARBA" id="ARBA00022845"/>
    </source>
</evidence>
<dbReference type="GO" id="GO:0006417">
    <property type="term" value="P:regulation of translation"/>
    <property type="evidence" value="ECO:0007669"/>
    <property type="project" value="UniProtKB-KW"/>
</dbReference>
<sequence>MSRHRFVRNLDLEDERDDGALSDGGDEDMTQEQRLSMERGLDHIRNIIGSEEDSGFTDSVIEDTLWDCYFDVEKSVEWLLAERARLGLPPLPEDDEGALGIAGARHHASPAAILAQNASLGGVHGMPNVPLIVLAQQNQEDFYEGSEGSMSEGSLAGARLSTISERTELTEESKRWSPAHGTYDSMRPRSARPSFSTGTTSSYGDLIDSRFTSKRPESMPMDPNEIQPSPPRSAMQLTVDEEPPSAHSSGTRTPPTPRQRAPSVPLPPLEVIPDIPDNYSKSSRTPPTHKAIPVQVFRSRSKSSKSSKSSKDASTPPTPPQVTSPSNLEDKPLPDLPPPSEPRYSQVESLAPPPAQRKSKLSALASSRAASTRASTFTKSSRMSSTSVGGDSILTYPALRPSPASMISLTSEAPSATPSATPSGTSSIVNRAIQSALQQEMGSDGAYKDHRDEGVQYTPPEFATSSSTSSKSTIKPSVSAAPSQSSQTTAPSVTDLGEVPEPTVLPKPSKLAQLAQAKAKQSSWSQKPKSTRSPSPHTLLKTSHTEYLTPIANGPTATTAITTSYQSLDHLIPPARSALPPSFPPPNYSGASETRVKSPTSPKQSKLAMKAKKSSKRSQEPEEDLTPYLPVPVPTIFVPDANRSRASPSTFASLLVDTAPLTSIEDKEHRKETTDKSVSDTKERPRTRSRSNSRSGHSHTHSHHRHHSLTSDNASVTASDKSKARSHKHNHVHNHVPPPAIAPGSNIPFAFDVPSPDDIVFSARKGTSLARSSISSASILPPSTASSPAKEKEKAQKLAAQRKIAEAASRSSSTAPSRATSPTRTPGKGARGTKKAAPATPRTRVGAIDQQQLDISGLNLNDKEEQFEAEEPPPKVSLAREKLLEEARAALQAEEQHGLRGVSLVVIGHVDAGKSTLMGRLLYELGRVDEKKRVANERASDKIGKGSFSWAWELDGTTEERERGITMDVAVQTMATPHRNITVLDAPGHKDFIPNMISGASQADCALLVVDAGTGEFEAGFERGGQTREHIVLVRSLGVSQVVVAVNKLDQVGWAQSRYEDVVSQLKSFLVQSGFHPAKTKFAPVGAMAGVNLLNRDGPDAENLRQWYNGPTLVDLLDQLQPPTRDNNAPLRFPISNVFKGQGSGTGVSGRICGGVVQVGERLRIRPGDETAIVKSIETEDKVLPWAVAGWNVTLYMTAVDPIHLDIGSVLCPITQPIPLASVFTARIIVFDIQVPILSGSSVELFHHAHDVPASISKLTATLDRASGAPIKKNPRFLTKGMSAEVQITIRPGAMSAYGSRPLPIPLEPFSVSKEMGRILIRRSGETIAAGIVLDILS</sequence>
<feature type="compositionally biased region" description="Polar residues" evidence="12">
    <location>
        <begin position="428"/>
        <end position="441"/>
    </location>
</feature>
<evidence type="ECO:0000256" key="1">
    <source>
        <dbReference type="ARBA" id="ARBA00004496"/>
    </source>
</evidence>
<proteinExistence type="inferred from homology"/>
<evidence type="ECO:0000256" key="9">
    <source>
        <dbReference type="ARBA" id="ARBA00049117"/>
    </source>
</evidence>
<dbReference type="PRINTS" id="PR00315">
    <property type="entry name" value="ELONGATNFCT"/>
</dbReference>
<dbReference type="InterPro" id="IPR054696">
    <property type="entry name" value="GTP-eEF1A_C"/>
</dbReference>
<dbReference type="GO" id="GO:0005829">
    <property type="term" value="C:cytosol"/>
    <property type="evidence" value="ECO:0007669"/>
    <property type="project" value="GOC"/>
</dbReference>
<gene>
    <name evidence="14" type="ORF">EVG20_g922</name>
</gene>
<dbReference type="SUPFAM" id="SSF52540">
    <property type="entry name" value="P-loop containing nucleoside triphosphate hydrolases"/>
    <property type="match status" value="1"/>
</dbReference>
<dbReference type="EMBL" id="SEOQ01000026">
    <property type="protein sequence ID" value="TFY72070.1"/>
    <property type="molecule type" value="Genomic_DNA"/>
</dbReference>
<keyword evidence="5" id="KW-0378">Hydrolase</keyword>
<feature type="compositionally biased region" description="Low complexity" evidence="12">
    <location>
        <begin position="507"/>
        <end position="528"/>
    </location>
</feature>
<feature type="compositionally biased region" description="Polar residues" evidence="12">
    <location>
        <begin position="193"/>
        <end position="203"/>
    </location>
</feature>
<dbReference type="Gene3D" id="3.40.50.300">
    <property type="entry name" value="P-loop containing nucleotide triphosphate hydrolases"/>
    <property type="match status" value="1"/>
</dbReference>
<dbReference type="InterPro" id="IPR009000">
    <property type="entry name" value="Transl_B-barrel_sf"/>
</dbReference>
<evidence type="ECO:0000256" key="5">
    <source>
        <dbReference type="ARBA" id="ARBA00022801"/>
    </source>
</evidence>
<feature type="compositionally biased region" description="Low complexity" evidence="12">
    <location>
        <begin position="361"/>
        <end position="382"/>
    </location>
</feature>
<dbReference type="GO" id="GO:0002184">
    <property type="term" value="P:cytoplasmic translational termination"/>
    <property type="evidence" value="ECO:0007669"/>
    <property type="project" value="UniProtKB-ARBA"/>
</dbReference>
<dbReference type="FunFam" id="3.40.50.300:FF:000204">
    <property type="entry name" value="Translation elongation factor Tu"/>
    <property type="match status" value="1"/>
</dbReference>
<evidence type="ECO:0000256" key="12">
    <source>
        <dbReference type="SAM" id="MobiDB-lite"/>
    </source>
</evidence>
<dbReference type="PROSITE" id="PS51722">
    <property type="entry name" value="G_TR_2"/>
    <property type="match status" value="1"/>
</dbReference>
<comment type="similarity">
    <text evidence="2">Belongs to the TRAFAC class translation factor GTPase superfamily. Classic translation factor GTPase family. EF-Tu/EF-1A subfamily.</text>
</comment>
<dbReference type="InterPro" id="IPR027417">
    <property type="entry name" value="P-loop_NTPase"/>
</dbReference>
<feature type="compositionally biased region" description="Basic and acidic residues" evidence="12">
    <location>
        <begin position="664"/>
        <end position="686"/>
    </location>
</feature>
<dbReference type="OrthoDB" id="342024at2759"/>
<dbReference type="CDD" id="cd01883">
    <property type="entry name" value="EF1_alpha"/>
    <property type="match status" value="1"/>
</dbReference>
<dbReference type="SUPFAM" id="SSF50447">
    <property type="entry name" value="Translation proteins"/>
    <property type="match status" value="1"/>
</dbReference>
<feature type="compositionally biased region" description="Low complexity" evidence="12">
    <location>
        <begin position="797"/>
        <end position="826"/>
    </location>
</feature>
<reference evidence="14 15" key="1">
    <citation type="submission" date="2019-02" db="EMBL/GenBank/DDBJ databases">
        <title>Genome sequencing of the rare red list fungi Dentipellis fragilis.</title>
        <authorList>
            <person name="Buettner E."/>
            <person name="Kellner H."/>
        </authorList>
    </citation>
    <scope>NUCLEOTIDE SEQUENCE [LARGE SCALE GENOMIC DNA]</scope>
    <source>
        <strain evidence="14 15">DSM 105465</strain>
    </source>
</reference>
<dbReference type="CDD" id="cd04093">
    <property type="entry name" value="HBS1_C_III"/>
    <property type="match status" value="1"/>
</dbReference>
<evidence type="ECO:0000256" key="2">
    <source>
        <dbReference type="ARBA" id="ARBA00007249"/>
    </source>
</evidence>
<feature type="compositionally biased region" description="Basic residues" evidence="12">
    <location>
        <begin position="687"/>
        <end position="708"/>
    </location>
</feature>
<feature type="compositionally biased region" description="Low complexity" evidence="12">
    <location>
        <begin position="464"/>
        <end position="494"/>
    </location>
</feature>
<keyword evidence="8" id="KW-0342">GTP-binding</keyword>
<dbReference type="InterPro" id="IPR050100">
    <property type="entry name" value="TRAFAC_GTPase_members"/>
</dbReference>
<keyword evidence="6" id="KW-0810">Translation regulation</keyword>
<dbReference type="STRING" id="205917.A0A4Y9ZD46"/>
<keyword evidence="15" id="KW-1185">Reference proteome</keyword>
<evidence type="ECO:0000313" key="15">
    <source>
        <dbReference type="Proteomes" id="UP000298327"/>
    </source>
</evidence>
<evidence type="ECO:0000256" key="7">
    <source>
        <dbReference type="ARBA" id="ARBA00022917"/>
    </source>
</evidence>
<dbReference type="Pfam" id="PF08938">
    <property type="entry name" value="HBS1_N"/>
    <property type="match status" value="1"/>
</dbReference>
<feature type="region of interest" description="Disordered" evidence="12">
    <location>
        <begin position="165"/>
        <end position="555"/>
    </location>
</feature>
<feature type="compositionally biased region" description="Polar residues" evidence="12">
    <location>
        <begin position="589"/>
        <end position="602"/>
    </location>
</feature>
<name>A0A4Y9ZD46_9AGAM</name>
<evidence type="ECO:0000256" key="8">
    <source>
        <dbReference type="ARBA" id="ARBA00023134"/>
    </source>
</evidence>